<dbReference type="AlphaFoldDB" id="A0A9D4GU18"/>
<sequence>MATCQCTTVWQPVNVQQHGNLSMFNSMATCQCTTVWQPVHNRFKCTIQLAMYNSMATCQQQMKVHHPVGNVQQYGNMSTTDESAPSSWQCTTVWQTVDN</sequence>
<proteinExistence type="predicted"/>
<reference evidence="1" key="2">
    <citation type="submission" date="2020-11" db="EMBL/GenBank/DDBJ databases">
        <authorList>
            <person name="McCartney M.A."/>
            <person name="Auch B."/>
            <person name="Kono T."/>
            <person name="Mallez S."/>
            <person name="Becker A."/>
            <person name="Gohl D.M."/>
            <person name="Silverstein K.A.T."/>
            <person name="Koren S."/>
            <person name="Bechman K.B."/>
            <person name="Herman A."/>
            <person name="Abrahante J.E."/>
            <person name="Garbe J."/>
        </authorList>
    </citation>
    <scope>NUCLEOTIDE SEQUENCE</scope>
    <source>
        <strain evidence="1">Duluth1</strain>
        <tissue evidence="1">Whole animal</tissue>
    </source>
</reference>
<evidence type="ECO:0000313" key="1">
    <source>
        <dbReference type="EMBL" id="KAH3819947.1"/>
    </source>
</evidence>
<gene>
    <name evidence="1" type="ORF">DPMN_121691</name>
</gene>
<accession>A0A9D4GU18</accession>
<name>A0A9D4GU18_DREPO</name>
<reference evidence="1" key="1">
    <citation type="journal article" date="2019" name="bioRxiv">
        <title>The Genome of the Zebra Mussel, Dreissena polymorpha: A Resource for Invasive Species Research.</title>
        <authorList>
            <person name="McCartney M.A."/>
            <person name="Auch B."/>
            <person name="Kono T."/>
            <person name="Mallez S."/>
            <person name="Zhang Y."/>
            <person name="Obille A."/>
            <person name="Becker A."/>
            <person name="Abrahante J.E."/>
            <person name="Garbe J."/>
            <person name="Badalamenti J.P."/>
            <person name="Herman A."/>
            <person name="Mangelson H."/>
            <person name="Liachko I."/>
            <person name="Sullivan S."/>
            <person name="Sone E.D."/>
            <person name="Koren S."/>
            <person name="Silverstein K.A.T."/>
            <person name="Beckman K.B."/>
            <person name="Gohl D.M."/>
        </authorList>
    </citation>
    <scope>NUCLEOTIDE SEQUENCE</scope>
    <source>
        <strain evidence="1">Duluth1</strain>
        <tissue evidence="1">Whole animal</tissue>
    </source>
</reference>
<comment type="caution">
    <text evidence="1">The sequence shown here is derived from an EMBL/GenBank/DDBJ whole genome shotgun (WGS) entry which is preliminary data.</text>
</comment>
<dbReference type="EMBL" id="JAIWYP010000005">
    <property type="protein sequence ID" value="KAH3819947.1"/>
    <property type="molecule type" value="Genomic_DNA"/>
</dbReference>
<protein>
    <submittedName>
        <fullName evidence="1">Uncharacterized protein</fullName>
    </submittedName>
</protein>
<organism evidence="1 2">
    <name type="scientific">Dreissena polymorpha</name>
    <name type="common">Zebra mussel</name>
    <name type="synonym">Mytilus polymorpha</name>
    <dbReference type="NCBI Taxonomy" id="45954"/>
    <lineage>
        <taxon>Eukaryota</taxon>
        <taxon>Metazoa</taxon>
        <taxon>Spiralia</taxon>
        <taxon>Lophotrochozoa</taxon>
        <taxon>Mollusca</taxon>
        <taxon>Bivalvia</taxon>
        <taxon>Autobranchia</taxon>
        <taxon>Heteroconchia</taxon>
        <taxon>Euheterodonta</taxon>
        <taxon>Imparidentia</taxon>
        <taxon>Neoheterodontei</taxon>
        <taxon>Myida</taxon>
        <taxon>Dreissenoidea</taxon>
        <taxon>Dreissenidae</taxon>
        <taxon>Dreissena</taxon>
    </lineage>
</organism>
<evidence type="ECO:0000313" key="2">
    <source>
        <dbReference type="Proteomes" id="UP000828390"/>
    </source>
</evidence>
<keyword evidence="2" id="KW-1185">Reference proteome</keyword>
<dbReference type="Proteomes" id="UP000828390">
    <property type="component" value="Unassembled WGS sequence"/>
</dbReference>